<accession>M2LIK0</accession>
<name>M2LIK0_BAUPA</name>
<keyword evidence="1" id="KW-0732">Signal</keyword>
<evidence type="ECO:0000313" key="3">
    <source>
        <dbReference type="Proteomes" id="UP000011761"/>
    </source>
</evidence>
<feature type="chain" id="PRO_5004021832" description="Cyanovirin-N domain-containing protein" evidence="1">
    <location>
        <begin position="17"/>
        <end position="79"/>
    </location>
</feature>
<dbReference type="HOGENOM" id="CLU_2605650_0_0_1"/>
<protein>
    <recommendedName>
        <fullName evidence="4">Cyanovirin-N domain-containing protein</fullName>
    </recommendedName>
</protein>
<dbReference type="EMBL" id="KB445559">
    <property type="protein sequence ID" value="EMC93987.1"/>
    <property type="molecule type" value="Genomic_DNA"/>
</dbReference>
<dbReference type="AlphaFoldDB" id="M2LIK0"/>
<dbReference type="Proteomes" id="UP000011761">
    <property type="component" value="Unassembled WGS sequence"/>
</dbReference>
<organism evidence="2 3">
    <name type="scientific">Baudoinia panamericana (strain UAMH 10762)</name>
    <name type="common">Angels' share fungus</name>
    <name type="synonym">Baudoinia compniacensis (strain UAMH 10762)</name>
    <dbReference type="NCBI Taxonomy" id="717646"/>
    <lineage>
        <taxon>Eukaryota</taxon>
        <taxon>Fungi</taxon>
        <taxon>Dikarya</taxon>
        <taxon>Ascomycota</taxon>
        <taxon>Pezizomycotina</taxon>
        <taxon>Dothideomycetes</taxon>
        <taxon>Dothideomycetidae</taxon>
        <taxon>Mycosphaerellales</taxon>
        <taxon>Teratosphaeriaceae</taxon>
        <taxon>Baudoinia</taxon>
    </lineage>
</organism>
<proteinExistence type="predicted"/>
<dbReference type="GeneID" id="19109798"/>
<sequence length="79" mass="9028">MLFIRWKAGLLCGLRAGHPVTYPDAKTGGSAIPKYRCDPWWHRDNEHNGECNRLNSNLLWCTCGPLRLLTSYVVLRVTD</sequence>
<reference evidence="2 3" key="1">
    <citation type="journal article" date="2012" name="PLoS Pathog.">
        <title>Diverse lifestyles and strategies of plant pathogenesis encoded in the genomes of eighteen Dothideomycetes fungi.</title>
        <authorList>
            <person name="Ohm R.A."/>
            <person name="Feau N."/>
            <person name="Henrissat B."/>
            <person name="Schoch C.L."/>
            <person name="Horwitz B.A."/>
            <person name="Barry K.W."/>
            <person name="Condon B.J."/>
            <person name="Copeland A.C."/>
            <person name="Dhillon B."/>
            <person name="Glaser F."/>
            <person name="Hesse C.N."/>
            <person name="Kosti I."/>
            <person name="LaButti K."/>
            <person name="Lindquist E.A."/>
            <person name="Lucas S."/>
            <person name="Salamov A.A."/>
            <person name="Bradshaw R.E."/>
            <person name="Ciuffetti L."/>
            <person name="Hamelin R.C."/>
            <person name="Kema G.H.J."/>
            <person name="Lawrence C."/>
            <person name="Scott J.A."/>
            <person name="Spatafora J.W."/>
            <person name="Turgeon B.G."/>
            <person name="de Wit P.J.G.M."/>
            <person name="Zhong S."/>
            <person name="Goodwin S.B."/>
            <person name="Grigoriev I.V."/>
        </authorList>
    </citation>
    <scope>NUCLEOTIDE SEQUENCE [LARGE SCALE GENOMIC DNA]</scope>
    <source>
        <strain evidence="2 3">UAMH 10762</strain>
    </source>
</reference>
<dbReference type="KEGG" id="bcom:BAUCODRAFT_217301"/>
<dbReference type="RefSeq" id="XP_007678971.1">
    <property type="nucleotide sequence ID" value="XM_007680781.1"/>
</dbReference>
<evidence type="ECO:0008006" key="4">
    <source>
        <dbReference type="Google" id="ProtNLM"/>
    </source>
</evidence>
<evidence type="ECO:0000313" key="2">
    <source>
        <dbReference type="EMBL" id="EMC93987.1"/>
    </source>
</evidence>
<keyword evidence="3" id="KW-1185">Reference proteome</keyword>
<gene>
    <name evidence="2" type="ORF">BAUCODRAFT_217301</name>
</gene>
<feature type="signal peptide" evidence="1">
    <location>
        <begin position="1"/>
        <end position="16"/>
    </location>
</feature>
<evidence type="ECO:0000256" key="1">
    <source>
        <dbReference type="SAM" id="SignalP"/>
    </source>
</evidence>